<dbReference type="Gene3D" id="3.30.70.3290">
    <property type="match status" value="1"/>
</dbReference>
<dbReference type="Gene3D" id="3.40.47.10">
    <property type="match status" value="1"/>
</dbReference>
<feature type="domain" description="Ketosynthase family 3 (KS3)" evidence="8">
    <location>
        <begin position="19"/>
        <end position="448"/>
    </location>
</feature>
<dbReference type="SMART" id="SM00825">
    <property type="entry name" value="PKS_KS"/>
    <property type="match status" value="1"/>
</dbReference>
<feature type="compositionally biased region" description="Basic residues" evidence="6">
    <location>
        <begin position="839"/>
        <end position="848"/>
    </location>
</feature>
<evidence type="ECO:0000259" key="7">
    <source>
        <dbReference type="PROSITE" id="PS50075"/>
    </source>
</evidence>
<dbReference type="Pfam" id="PF00550">
    <property type="entry name" value="PP-binding"/>
    <property type="match status" value="1"/>
</dbReference>
<evidence type="ECO:0000313" key="9">
    <source>
        <dbReference type="EMBL" id="GGU43748.1"/>
    </source>
</evidence>
<dbReference type="SUPFAM" id="SSF53901">
    <property type="entry name" value="Thiolase-like"/>
    <property type="match status" value="1"/>
</dbReference>
<dbReference type="PROSITE" id="PS50075">
    <property type="entry name" value="CARRIER"/>
    <property type="match status" value="1"/>
</dbReference>
<feature type="region of interest" description="Disordered" evidence="6">
    <location>
        <begin position="826"/>
        <end position="854"/>
    </location>
</feature>
<dbReference type="InterPro" id="IPR016039">
    <property type="entry name" value="Thiolase-like"/>
</dbReference>
<keyword evidence="1" id="KW-0596">Phosphopantetheine</keyword>
<dbReference type="InterPro" id="IPR001227">
    <property type="entry name" value="Ac_transferase_dom_sf"/>
</dbReference>
<dbReference type="PROSITE" id="PS00606">
    <property type="entry name" value="KS3_1"/>
    <property type="match status" value="1"/>
</dbReference>
<evidence type="ECO:0000313" key="10">
    <source>
        <dbReference type="Proteomes" id="UP000654471"/>
    </source>
</evidence>
<evidence type="ECO:0000256" key="1">
    <source>
        <dbReference type="ARBA" id="ARBA00022450"/>
    </source>
</evidence>
<dbReference type="EMBL" id="BMRP01000001">
    <property type="protein sequence ID" value="GGU43748.1"/>
    <property type="molecule type" value="Genomic_DNA"/>
</dbReference>
<dbReference type="InterPro" id="IPR020806">
    <property type="entry name" value="PKS_PP-bd"/>
</dbReference>
<evidence type="ECO:0000256" key="6">
    <source>
        <dbReference type="SAM" id="MobiDB-lite"/>
    </source>
</evidence>
<evidence type="ECO:0000256" key="2">
    <source>
        <dbReference type="ARBA" id="ARBA00022553"/>
    </source>
</evidence>
<dbReference type="Proteomes" id="UP000654471">
    <property type="component" value="Unassembled WGS sequence"/>
</dbReference>
<gene>
    <name evidence="9" type="ORF">GCM10010211_03980</name>
</gene>
<dbReference type="SUPFAM" id="SSF47336">
    <property type="entry name" value="ACP-like"/>
    <property type="match status" value="1"/>
</dbReference>
<name>A0ABQ2UN98_9ACTN</name>
<dbReference type="Gene3D" id="1.10.1200.10">
    <property type="entry name" value="ACP-like"/>
    <property type="match status" value="1"/>
</dbReference>
<proteinExistence type="predicted"/>
<keyword evidence="5" id="KW-0012">Acyltransferase</keyword>
<dbReference type="Gene3D" id="1.10.1240.100">
    <property type="match status" value="1"/>
</dbReference>
<dbReference type="CDD" id="cd00833">
    <property type="entry name" value="PKS"/>
    <property type="match status" value="1"/>
</dbReference>
<dbReference type="InterPro" id="IPR020841">
    <property type="entry name" value="PKS_Beta-ketoAc_synthase_dom"/>
</dbReference>
<organism evidence="9 10">
    <name type="scientific">Streptomyces albospinus</name>
    <dbReference type="NCBI Taxonomy" id="285515"/>
    <lineage>
        <taxon>Bacteria</taxon>
        <taxon>Bacillati</taxon>
        <taxon>Actinomycetota</taxon>
        <taxon>Actinomycetes</taxon>
        <taxon>Kitasatosporales</taxon>
        <taxon>Streptomycetaceae</taxon>
        <taxon>Streptomyces</taxon>
    </lineage>
</organism>
<reference evidence="10" key="1">
    <citation type="journal article" date="2019" name="Int. J. Syst. Evol. Microbiol.">
        <title>The Global Catalogue of Microorganisms (GCM) 10K type strain sequencing project: providing services to taxonomists for standard genome sequencing and annotation.</title>
        <authorList>
            <consortium name="The Broad Institute Genomics Platform"/>
            <consortium name="The Broad Institute Genome Sequencing Center for Infectious Disease"/>
            <person name="Wu L."/>
            <person name="Ma J."/>
        </authorList>
    </citation>
    <scope>NUCLEOTIDE SEQUENCE [LARGE SCALE GENOMIC DNA]</scope>
    <source>
        <strain evidence="10">JCM 3399</strain>
    </source>
</reference>
<protein>
    <recommendedName>
        <fullName evidence="11">Polyketide synthase</fullName>
    </recommendedName>
</protein>
<dbReference type="PANTHER" id="PTHR43775:SF37">
    <property type="entry name" value="SI:DKEY-61P9.11"/>
    <property type="match status" value="1"/>
</dbReference>
<dbReference type="InterPro" id="IPR014031">
    <property type="entry name" value="Ketoacyl_synth_C"/>
</dbReference>
<evidence type="ECO:0000259" key="8">
    <source>
        <dbReference type="PROSITE" id="PS52004"/>
    </source>
</evidence>
<evidence type="ECO:0000256" key="5">
    <source>
        <dbReference type="ARBA" id="ARBA00023315"/>
    </source>
</evidence>
<keyword evidence="10" id="KW-1185">Reference proteome</keyword>
<evidence type="ECO:0008006" key="11">
    <source>
        <dbReference type="Google" id="ProtNLM"/>
    </source>
</evidence>
<evidence type="ECO:0000256" key="4">
    <source>
        <dbReference type="ARBA" id="ARBA00023194"/>
    </source>
</evidence>
<dbReference type="Pfam" id="PF02801">
    <property type="entry name" value="Ketoacyl-synt_C"/>
    <property type="match status" value="1"/>
</dbReference>
<dbReference type="InterPro" id="IPR050091">
    <property type="entry name" value="PKS_NRPS_Biosynth_Enz"/>
</dbReference>
<dbReference type="RefSeq" id="WP_189295621.1">
    <property type="nucleotide sequence ID" value="NZ_BMRP01000001.1"/>
</dbReference>
<dbReference type="InterPro" id="IPR014030">
    <property type="entry name" value="Ketoacyl_synth_N"/>
</dbReference>
<dbReference type="Gene3D" id="3.40.366.10">
    <property type="entry name" value="Malonyl-Coenzyme A Acyl Carrier Protein, domain 2"/>
    <property type="match status" value="1"/>
</dbReference>
<dbReference type="Pfam" id="PF16197">
    <property type="entry name" value="KAsynt_C_assoc"/>
    <property type="match status" value="1"/>
</dbReference>
<dbReference type="InterPro" id="IPR036736">
    <property type="entry name" value="ACP-like_sf"/>
</dbReference>
<comment type="caution">
    <text evidence="9">The sequence shown here is derived from an EMBL/GenBank/DDBJ whole genome shotgun (WGS) entry which is preliminary data.</text>
</comment>
<feature type="domain" description="Carrier" evidence="7">
    <location>
        <begin position="745"/>
        <end position="820"/>
    </location>
</feature>
<keyword evidence="4" id="KW-0045">Antibiotic biosynthesis</keyword>
<dbReference type="SMART" id="SM00823">
    <property type="entry name" value="PKS_PP"/>
    <property type="match status" value="1"/>
</dbReference>
<dbReference type="PANTHER" id="PTHR43775">
    <property type="entry name" value="FATTY ACID SYNTHASE"/>
    <property type="match status" value="1"/>
</dbReference>
<dbReference type="InterPro" id="IPR018201">
    <property type="entry name" value="Ketoacyl_synth_AS"/>
</dbReference>
<dbReference type="InterPro" id="IPR006162">
    <property type="entry name" value="Ppantetheine_attach_site"/>
</dbReference>
<dbReference type="PROSITE" id="PS52004">
    <property type="entry name" value="KS3_2"/>
    <property type="match status" value="1"/>
</dbReference>
<accession>A0ABQ2UN98</accession>
<dbReference type="Pfam" id="PF00109">
    <property type="entry name" value="ketoacyl-synt"/>
    <property type="match status" value="1"/>
</dbReference>
<keyword evidence="3" id="KW-0808">Transferase</keyword>
<sequence>MNEQATQAEQDRRQPEARDSDIAIIGLACRFPGADGPDAFWEVLKEGRETLTHFTEDQLRAAGVGDRTLSDPRYVRAGQVLPHADRFDAGLFGVTRDEAELIDPQQRQFLECALQALEQAGYDPERTGEPIGVYAGVGMNTYLLHNLAERYRTASSVDRYRMMITNDKDFAATRTSYKLNLRGPSVSVNTACSTSLVAVHQACLALLSGDCTMALAGAAHVQAEQQEGYLHQEGMIFSPDGHCRAFDAKAQGTVIGNGVGVVVLKRLTDALADGDTVHAVIKGTAVNNDGAGKTGYTAPSVDGQAAVVADAQEIADCPPRTISYVEAHGTATPLGDPIEIAALNQAFGRTGEGLDRTSCVIGSVKTNVGHLDTAAGMAGLIKTVLMLRHRTLVPSLHFESPNPEIDFAAGPFHVGVETREWPAGPTPRRAGISSFGIGGTNAHVIVEEAPAPPAAGTPGDGTAGPQLLVLSARTTTALDTATANLARYLRQHRDLDLAAVAHTLAIGRRRHVHRRALVTADIRDAALALALGDASRVLTGEPGADRPVLVFGDPSGTPAGHAAALYEQVPAFRAHLDECAGELGTPDGAAGLLAGDGPSSAFAVQYATWRTLAGWGARVEAAAADRTALPEPARRLLEAAGATSAVPDGGPTLALLPAGATAGDDTTGQAFLLDLLARLWTVGEDIDWAEVTRHRPARRVPLPTYPFDHERYWIEPHGREADRAPAAGARLLDRFEGATDAGKTVLITEFIQQAIAAVVGNPDPQAVDLDTNLFDMGLDSLILIEVIAKLSDELAHPVRTSAFIEFPTVRSFVADLAGELGIHPEDAAPGAAAGTQGRVSRRAQRAAARRPATS</sequence>
<dbReference type="PROSITE" id="PS00012">
    <property type="entry name" value="PHOSPHOPANTETHEINE"/>
    <property type="match status" value="1"/>
</dbReference>
<keyword evidence="2" id="KW-0597">Phosphoprotein</keyword>
<dbReference type="InterPro" id="IPR009081">
    <property type="entry name" value="PP-bd_ACP"/>
</dbReference>
<evidence type="ECO:0000256" key="3">
    <source>
        <dbReference type="ARBA" id="ARBA00022679"/>
    </source>
</evidence>
<dbReference type="InterPro" id="IPR032821">
    <property type="entry name" value="PKS_assoc"/>
</dbReference>